<reference evidence="1 2" key="1">
    <citation type="submission" date="2024-11" db="EMBL/GenBank/DDBJ databases">
        <authorList>
            <person name="Heng Y.C."/>
            <person name="Lim A.C.H."/>
            <person name="Lee J.K.Y."/>
            <person name="Kittelmann S."/>
        </authorList>
    </citation>
    <scope>NUCLEOTIDE SEQUENCE [LARGE SCALE GENOMIC DNA]</scope>
    <source>
        <strain evidence="1 2">WILCCON 0185</strain>
    </source>
</reference>
<proteinExistence type="predicted"/>
<gene>
    <name evidence="1" type="ORF">ACJDUG_12215</name>
</gene>
<organism evidence="1 2">
    <name type="scientific">Candidatus Clostridium stratigraminis</name>
    <dbReference type="NCBI Taxonomy" id="3381661"/>
    <lineage>
        <taxon>Bacteria</taxon>
        <taxon>Bacillati</taxon>
        <taxon>Bacillota</taxon>
        <taxon>Clostridia</taxon>
        <taxon>Eubacteriales</taxon>
        <taxon>Clostridiaceae</taxon>
        <taxon>Clostridium</taxon>
    </lineage>
</organism>
<dbReference type="RefSeq" id="WP_406770164.1">
    <property type="nucleotide sequence ID" value="NZ_JBJHZZ010000008.1"/>
</dbReference>
<dbReference type="Proteomes" id="UP001623591">
    <property type="component" value="Unassembled WGS sequence"/>
</dbReference>
<keyword evidence="2" id="KW-1185">Reference proteome</keyword>
<evidence type="ECO:0000313" key="1">
    <source>
        <dbReference type="EMBL" id="MFL0247736.1"/>
    </source>
</evidence>
<accession>A0ABW8T6L9</accession>
<sequence>MANIVGTVNFILNKHWQYSSSVTKSANSSFYGRSASVFRISTDYCINP</sequence>
<name>A0ABW8T6L9_9CLOT</name>
<dbReference type="EMBL" id="JBJHZZ010000008">
    <property type="protein sequence ID" value="MFL0247736.1"/>
    <property type="molecule type" value="Genomic_DNA"/>
</dbReference>
<protein>
    <submittedName>
        <fullName evidence="1">Uncharacterized protein</fullName>
    </submittedName>
</protein>
<evidence type="ECO:0000313" key="2">
    <source>
        <dbReference type="Proteomes" id="UP001623591"/>
    </source>
</evidence>
<comment type="caution">
    <text evidence="1">The sequence shown here is derived from an EMBL/GenBank/DDBJ whole genome shotgun (WGS) entry which is preliminary data.</text>
</comment>